<evidence type="ECO:0000313" key="5">
    <source>
        <dbReference type="EMBL" id="MBI1755968.1"/>
    </source>
</evidence>
<dbReference type="Proteomes" id="UP000727962">
    <property type="component" value="Unassembled WGS sequence"/>
</dbReference>
<dbReference type="AlphaFoldDB" id="A0A931PT02"/>
<dbReference type="Pfam" id="PF00246">
    <property type="entry name" value="Peptidase_M14"/>
    <property type="match status" value="1"/>
</dbReference>
<proteinExistence type="inferred from homology"/>
<dbReference type="CDD" id="cd06241">
    <property type="entry name" value="M14-like"/>
    <property type="match status" value="1"/>
</dbReference>
<evidence type="ECO:0000256" key="1">
    <source>
        <dbReference type="ARBA" id="ARBA00001947"/>
    </source>
</evidence>
<organism evidence="5 6">
    <name type="scientific">Fimbriimonas ginsengisoli</name>
    <dbReference type="NCBI Taxonomy" id="1005039"/>
    <lineage>
        <taxon>Bacteria</taxon>
        <taxon>Bacillati</taxon>
        <taxon>Armatimonadota</taxon>
        <taxon>Fimbriimonadia</taxon>
        <taxon>Fimbriimonadales</taxon>
        <taxon>Fimbriimonadaceae</taxon>
        <taxon>Fimbriimonas</taxon>
    </lineage>
</organism>
<name>A0A931PT02_FIMGI</name>
<dbReference type="Gene3D" id="3.40.630.10">
    <property type="entry name" value="Zn peptidases"/>
    <property type="match status" value="1"/>
</dbReference>
<accession>A0A931PT02</accession>
<dbReference type="EMBL" id="JACOSL010000016">
    <property type="protein sequence ID" value="MBI1755968.1"/>
    <property type="molecule type" value="Genomic_DNA"/>
</dbReference>
<dbReference type="PANTHER" id="PTHR11705">
    <property type="entry name" value="PROTEASE FAMILY M14 CARBOXYPEPTIDASE A,B"/>
    <property type="match status" value="1"/>
</dbReference>
<dbReference type="InterPro" id="IPR000834">
    <property type="entry name" value="Peptidase_M14"/>
</dbReference>
<dbReference type="GO" id="GO:0008270">
    <property type="term" value="F:zinc ion binding"/>
    <property type="evidence" value="ECO:0007669"/>
    <property type="project" value="InterPro"/>
</dbReference>
<dbReference type="GO" id="GO:0004181">
    <property type="term" value="F:metallocarboxypeptidase activity"/>
    <property type="evidence" value="ECO:0007669"/>
    <property type="project" value="InterPro"/>
</dbReference>
<evidence type="ECO:0000256" key="3">
    <source>
        <dbReference type="PROSITE-ProRule" id="PRU01379"/>
    </source>
</evidence>
<evidence type="ECO:0000259" key="4">
    <source>
        <dbReference type="PROSITE" id="PS52035"/>
    </source>
</evidence>
<dbReference type="GO" id="GO:0006508">
    <property type="term" value="P:proteolysis"/>
    <property type="evidence" value="ECO:0007669"/>
    <property type="project" value="InterPro"/>
</dbReference>
<feature type="domain" description="Peptidase M14" evidence="4">
    <location>
        <begin position="27"/>
        <end position="307"/>
    </location>
</feature>
<evidence type="ECO:0000313" key="6">
    <source>
        <dbReference type="Proteomes" id="UP000727962"/>
    </source>
</evidence>
<feature type="active site" description="Proton donor/acceptor" evidence="3">
    <location>
        <position position="285"/>
    </location>
</feature>
<dbReference type="SUPFAM" id="SSF53187">
    <property type="entry name" value="Zn-dependent exopeptidases"/>
    <property type="match status" value="1"/>
</dbReference>
<reference evidence="5" key="1">
    <citation type="submission" date="2020-07" db="EMBL/GenBank/DDBJ databases">
        <title>Huge and variable diversity of episymbiotic CPR bacteria and DPANN archaea in groundwater ecosystems.</title>
        <authorList>
            <person name="He C.Y."/>
            <person name="Keren R."/>
            <person name="Whittaker M."/>
            <person name="Farag I.F."/>
            <person name="Doudna J."/>
            <person name="Cate J.H.D."/>
            <person name="Banfield J.F."/>
        </authorList>
    </citation>
    <scope>NUCLEOTIDE SEQUENCE</scope>
    <source>
        <strain evidence="5">NC_groundwater_17_Pr7_B-0.1um_64_12</strain>
    </source>
</reference>
<protein>
    <submittedName>
        <fullName evidence="5">M14 family metallopeptidase</fullName>
    </submittedName>
</protein>
<dbReference type="PROSITE" id="PS52035">
    <property type="entry name" value="PEPTIDASE_M14"/>
    <property type="match status" value="1"/>
</dbReference>
<dbReference type="GO" id="GO:0005615">
    <property type="term" value="C:extracellular space"/>
    <property type="evidence" value="ECO:0007669"/>
    <property type="project" value="TreeGrafter"/>
</dbReference>
<evidence type="ECO:0000256" key="2">
    <source>
        <dbReference type="ARBA" id="ARBA00005988"/>
    </source>
</evidence>
<comment type="similarity">
    <text evidence="2 3">Belongs to the peptidase M14 family.</text>
</comment>
<comment type="caution">
    <text evidence="5">The sequence shown here is derived from an EMBL/GenBank/DDBJ whole genome shotgun (WGS) entry which is preliminary data.</text>
</comment>
<gene>
    <name evidence="5" type="ORF">HYR64_02545</name>
</gene>
<dbReference type="PANTHER" id="PTHR11705:SF145">
    <property type="entry name" value="PEPTIDASE M14 CARBOXYPEPTIDASE A DOMAIN-CONTAINING PROTEIN"/>
    <property type="match status" value="1"/>
</dbReference>
<comment type="cofactor">
    <cofactor evidence="1">
        <name>Zn(2+)</name>
        <dbReference type="ChEBI" id="CHEBI:29105"/>
    </cofactor>
</comment>
<sequence length="582" mass="65010">MFAFLPLATIAHQGDLTLVYERSGFLDTGSYAEAVWFCRRLSDLAPKRAKLISFGTSPEGRDMVALVVSKDGEFEPEQLSKSSRPLVYIENGIHSGEIEGKDATLILLRDILVGKKHEALLDAANLLVVPVFGLDAHERSSKYNRINQNGPREQGWRASGQNLNLNRDFIKADGGEMRAMIGLMHRFRPDFCFDNHTTDGANYPYQLHLGIPHWHTLDAGVAAWAAEMERAVTAQLEVDKLPNAPYFEFVGGSGAPEKGFAVDDFGPRYSTGYWAAMNRPSMLVETHMLKPYKERVDATYVTMVRTIEYVGAHAKELKAANAAADAAEASAAPGFKVTLTSHRTDAKRPFVFRGYEYKPYKSEVSGSMIPGWSDKPVEVKTTLLDTFEPGLTIAAPDAYAVPAPWVEAIDRLRLHGFKFSVLKTAMTDEFDAYRLDEVKFPTEPFESRFMPTYKAVAIRERRTLPPGTAIVPAAQVGLKLLMQMLEPAAPDSLAAWGFFNVVFERKEYFEDYAMEPIAAKMLASDSALKKEFEERLRDPAFAKNPRARLGFFYDRSPWADDHLNKYPVVRLDAKQLQVALGG</sequence>